<dbReference type="EMBL" id="SOBT01000010">
    <property type="protein sequence ID" value="TDU26439.1"/>
    <property type="molecule type" value="Genomic_DNA"/>
</dbReference>
<name>A0A4R7NZT6_9GAMM</name>
<evidence type="ECO:0000256" key="6">
    <source>
        <dbReference type="ARBA" id="ARBA00022960"/>
    </source>
</evidence>
<protein>
    <recommendedName>
        <fullName evidence="10 11">UDP-N-acetylmuramoyl-tripeptide--D-alanyl-D-alanine ligase</fullName>
        <ecNumber evidence="10 11">6.3.2.10</ecNumber>
    </recommendedName>
    <alternativeName>
        <fullName evidence="10">D-alanyl-D-alanine-adding enzyme</fullName>
    </alternativeName>
</protein>
<dbReference type="InterPro" id="IPR000713">
    <property type="entry name" value="Mur_ligase_N"/>
</dbReference>
<dbReference type="HAMAP" id="MF_02019">
    <property type="entry name" value="MurF"/>
    <property type="match status" value="1"/>
</dbReference>
<keyword evidence="7 10" id="KW-0573">Peptidoglycan synthesis</keyword>
<dbReference type="GO" id="GO:0008360">
    <property type="term" value="P:regulation of cell shape"/>
    <property type="evidence" value="ECO:0007669"/>
    <property type="project" value="UniProtKB-KW"/>
</dbReference>
<dbReference type="AlphaFoldDB" id="A0A4R7NZT6"/>
<keyword evidence="8 10" id="KW-0131">Cell cycle</keyword>
<dbReference type="SUPFAM" id="SSF53244">
    <property type="entry name" value="MurD-like peptide ligases, peptide-binding domain"/>
    <property type="match status" value="1"/>
</dbReference>
<comment type="caution">
    <text evidence="15">The sequence shown here is derived from an EMBL/GenBank/DDBJ whole genome shotgun (WGS) entry which is preliminary data.</text>
</comment>
<dbReference type="SUPFAM" id="SSF63418">
    <property type="entry name" value="MurE/MurF N-terminal domain"/>
    <property type="match status" value="1"/>
</dbReference>
<evidence type="ECO:0000256" key="4">
    <source>
        <dbReference type="ARBA" id="ARBA00022741"/>
    </source>
</evidence>
<dbReference type="InterPro" id="IPR013221">
    <property type="entry name" value="Mur_ligase_cen"/>
</dbReference>
<feature type="binding site" evidence="10">
    <location>
        <begin position="113"/>
        <end position="119"/>
    </location>
    <ligand>
        <name>ATP</name>
        <dbReference type="ChEBI" id="CHEBI:30616"/>
    </ligand>
</feature>
<keyword evidence="1 10" id="KW-0963">Cytoplasm</keyword>
<dbReference type="Pfam" id="PF02875">
    <property type="entry name" value="Mur_ligase_C"/>
    <property type="match status" value="1"/>
</dbReference>
<comment type="subcellular location">
    <subcellularLocation>
        <location evidence="10 11">Cytoplasm</location>
    </subcellularLocation>
</comment>
<dbReference type="InterPro" id="IPR005863">
    <property type="entry name" value="UDP-N-AcMur_synth"/>
</dbReference>
<keyword evidence="4 10" id="KW-0547">Nucleotide-binding</keyword>
<dbReference type="RefSeq" id="WP_246051695.1">
    <property type="nucleotide sequence ID" value="NZ_MWIN01000019.1"/>
</dbReference>
<dbReference type="Gene3D" id="3.40.1190.10">
    <property type="entry name" value="Mur-like, catalytic domain"/>
    <property type="match status" value="1"/>
</dbReference>
<keyword evidence="6 10" id="KW-0133">Cell shape</keyword>
<evidence type="ECO:0000256" key="11">
    <source>
        <dbReference type="RuleBase" id="RU004136"/>
    </source>
</evidence>
<reference evidence="15 16" key="1">
    <citation type="submission" date="2019-03" db="EMBL/GenBank/DDBJ databases">
        <title>Genomic Encyclopedia of Type Strains, Phase IV (KMG-IV): sequencing the most valuable type-strain genomes for metagenomic binning, comparative biology and taxonomic classification.</title>
        <authorList>
            <person name="Goeker M."/>
        </authorList>
    </citation>
    <scope>NUCLEOTIDE SEQUENCE [LARGE SCALE GENOMIC DNA]</scope>
    <source>
        <strain evidence="15 16">DSM 26377</strain>
    </source>
</reference>
<dbReference type="GO" id="GO:0009252">
    <property type="term" value="P:peptidoglycan biosynthetic process"/>
    <property type="evidence" value="ECO:0007669"/>
    <property type="project" value="UniProtKB-UniRule"/>
</dbReference>
<dbReference type="InterPro" id="IPR036565">
    <property type="entry name" value="Mur-like_cat_sf"/>
</dbReference>
<evidence type="ECO:0000256" key="10">
    <source>
        <dbReference type="HAMAP-Rule" id="MF_02019"/>
    </source>
</evidence>
<comment type="catalytic activity">
    <reaction evidence="10 11">
        <text>D-alanyl-D-alanine + UDP-N-acetyl-alpha-D-muramoyl-L-alanyl-gamma-D-glutamyl-meso-2,6-diaminopimelate + ATP = UDP-N-acetyl-alpha-D-muramoyl-L-alanyl-gamma-D-glutamyl-meso-2,6-diaminopimeloyl-D-alanyl-D-alanine + ADP + phosphate + H(+)</text>
        <dbReference type="Rhea" id="RHEA:28374"/>
        <dbReference type="ChEBI" id="CHEBI:15378"/>
        <dbReference type="ChEBI" id="CHEBI:30616"/>
        <dbReference type="ChEBI" id="CHEBI:43474"/>
        <dbReference type="ChEBI" id="CHEBI:57822"/>
        <dbReference type="ChEBI" id="CHEBI:61386"/>
        <dbReference type="ChEBI" id="CHEBI:83905"/>
        <dbReference type="ChEBI" id="CHEBI:456216"/>
        <dbReference type="EC" id="6.3.2.10"/>
    </reaction>
</comment>
<keyword evidence="5 10" id="KW-0067">ATP-binding</keyword>
<dbReference type="GO" id="GO:0051301">
    <property type="term" value="P:cell division"/>
    <property type="evidence" value="ECO:0007669"/>
    <property type="project" value="UniProtKB-KW"/>
</dbReference>
<evidence type="ECO:0000259" key="14">
    <source>
        <dbReference type="Pfam" id="PF08245"/>
    </source>
</evidence>
<comment type="function">
    <text evidence="10 11">Involved in cell wall formation. Catalyzes the final step in the synthesis of UDP-N-acetylmuramoyl-pentapeptide, the precursor of murein.</text>
</comment>
<dbReference type="InterPro" id="IPR051046">
    <property type="entry name" value="MurCDEF_CellWall_CoF430Synth"/>
</dbReference>
<dbReference type="GO" id="GO:0047480">
    <property type="term" value="F:UDP-N-acetylmuramoyl-tripeptide-D-alanyl-D-alanine ligase activity"/>
    <property type="evidence" value="ECO:0007669"/>
    <property type="project" value="UniProtKB-UniRule"/>
</dbReference>
<gene>
    <name evidence="10" type="primary">murF</name>
    <name evidence="15" type="ORF">DFR24_3463</name>
</gene>
<keyword evidence="9 10" id="KW-0961">Cell wall biogenesis/degradation</keyword>
<evidence type="ECO:0000256" key="7">
    <source>
        <dbReference type="ARBA" id="ARBA00022984"/>
    </source>
</evidence>
<evidence type="ECO:0000256" key="8">
    <source>
        <dbReference type="ARBA" id="ARBA00023306"/>
    </source>
</evidence>
<sequence length="458" mass="48191">MIAPGTPMARLSWFAQVMGAPLAGEDREVLRVTTDSRDVRAGDLFVALRGDRFDGHDFVAGAAREGAVGVVVERDVDAGSAARLRVGDALVALQVTAQAWRKRYAMPVVAVTGSNGKTTTKQLLASVFAARGDVLATRGNLNNHIGLPLTLLELREAHRTAVIEMGANHAGEIARLTELTQPDVGVITQAGDAHLEGFGSREGVARAKGELFAGLRDSGIAVINADDAYADLWRGLARGQQLSFGIELPADVSARRIESVDTGSSFQLSIPGGDAQVRLPLPGRHNVMNALAAAACGAALGLDAEVIAEGLGRVESAQGRVVWKTTLQGARLIDDSYNANPTSLKAGLDLLAQQKGARWAVLGGMAELGASSPSLHEQCGRHARDLGIERLFVLGPAGEHYARGFGRATERYDEADALGRALARDLGGDVTVLVKGSRSARMERIVAVLCGEIDQGNH</sequence>
<evidence type="ECO:0000259" key="12">
    <source>
        <dbReference type="Pfam" id="PF01225"/>
    </source>
</evidence>
<evidence type="ECO:0000256" key="9">
    <source>
        <dbReference type="ARBA" id="ARBA00023316"/>
    </source>
</evidence>
<dbReference type="GO" id="GO:0008766">
    <property type="term" value="F:UDP-N-acetylmuramoylalanyl-D-glutamyl-2,6-diaminopimelate-D-alanyl-D-alanine ligase activity"/>
    <property type="evidence" value="ECO:0007669"/>
    <property type="project" value="RHEA"/>
</dbReference>
<keyword evidence="16" id="KW-1185">Reference proteome</keyword>
<evidence type="ECO:0000256" key="2">
    <source>
        <dbReference type="ARBA" id="ARBA00022598"/>
    </source>
</evidence>
<dbReference type="GO" id="GO:0005524">
    <property type="term" value="F:ATP binding"/>
    <property type="evidence" value="ECO:0007669"/>
    <property type="project" value="UniProtKB-UniRule"/>
</dbReference>
<dbReference type="InterPro" id="IPR035911">
    <property type="entry name" value="MurE/MurF_N"/>
</dbReference>
<dbReference type="PANTHER" id="PTHR43024">
    <property type="entry name" value="UDP-N-ACETYLMURAMOYL-TRIPEPTIDE--D-ALANYL-D-ALANINE LIGASE"/>
    <property type="match status" value="1"/>
</dbReference>
<evidence type="ECO:0000256" key="3">
    <source>
        <dbReference type="ARBA" id="ARBA00022618"/>
    </source>
</evidence>
<dbReference type="EC" id="6.3.2.10" evidence="10 11"/>
<feature type="domain" description="Mur ligase C-terminal" evidence="13">
    <location>
        <begin position="319"/>
        <end position="438"/>
    </location>
</feature>
<keyword evidence="3 10" id="KW-0132">Cell division</keyword>
<evidence type="ECO:0000256" key="5">
    <source>
        <dbReference type="ARBA" id="ARBA00022840"/>
    </source>
</evidence>
<dbReference type="GO" id="GO:0071555">
    <property type="term" value="P:cell wall organization"/>
    <property type="evidence" value="ECO:0007669"/>
    <property type="project" value="UniProtKB-KW"/>
</dbReference>
<dbReference type="NCBIfam" id="TIGR01143">
    <property type="entry name" value="murF"/>
    <property type="match status" value="1"/>
</dbReference>
<dbReference type="InterPro" id="IPR004101">
    <property type="entry name" value="Mur_ligase_C"/>
</dbReference>
<evidence type="ECO:0000313" key="15">
    <source>
        <dbReference type="EMBL" id="TDU26439.1"/>
    </source>
</evidence>
<comment type="pathway">
    <text evidence="10 11">Cell wall biogenesis; peptidoglycan biosynthesis.</text>
</comment>
<organism evidence="15 16">
    <name type="scientific">Panacagrimonas perspica</name>
    <dbReference type="NCBI Taxonomy" id="381431"/>
    <lineage>
        <taxon>Bacteria</taxon>
        <taxon>Pseudomonadati</taxon>
        <taxon>Pseudomonadota</taxon>
        <taxon>Gammaproteobacteria</taxon>
        <taxon>Nevskiales</taxon>
        <taxon>Nevskiaceae</taxon>
        <taxon>Panacagrimonas</taxon>
    </lineage>
</organism>
<dbReference type="PANTHER" id="PTHR43024:SF1">
    <property type="entry name" value="UDP-N-ACETYLMURAMOYL-TRIPEPTIDE--D-ALANYL-D-ALANINE LIGASE"/>
    <property type="match status" value="1"/>
</dbReference>
<dbReference type="InterPro" id="IPR036615">
    <property type="entry name" value="Mur_ligase_C_dom_sf"/>
</dbReference>
<dbReference type="Gene3D" id="3.90.190.20">
    <property type="entry name" value="Mur ligase, C-terminal domain"/>
    <property type="match status" value="1"/>
</dbReference>
<feature type="domain" description="Mur ligase N-terminal catalytic" evidence="12">
    <location>
        <begin position="32"/>
        <end position="76"/>
    </location>
</feature>
<dbReference type="SUPFAM" id="SSF53623">
    <property type="entry name" value="MurD-like peptide ligases, catalytic domain"/>
    <property type="match status" value="1"/>
</dbReference>
<evidence type="ECO:0000313" key="16">
    <source>
        <dbReference type="Proteomes" id="UP000295341"/>
    </source>
</evidence>
<keyword evidence="2 10" id="KW-0436">Ligase</keyword>
<dbReference type="GO" id="GO:0005737">
    <property type="term" value="C:cytoplasm"/>
    <property type="evidence" value="ECO:0007669"/>
    <property type="project" value="UniProtKB-SubCell"/>
</dbReference>
<dbReference type="Gene3D" id="3.40.1390.10">
    <property type="entry name" value="MurE/MurF, N-terminal domain"/>
    <property type="match status" value="1"/>
</dbReference>
<dbReference type="Pfam" id="PF01225">
    <property type="entry name" value="Mur_ligase"/>
    <property type="match status" value="1"/>
</dbReference>
<dbReference type="Pfam" id="PF08245">
    <property type="entry name" value="Mur_ligase_M"/>
    <property type="match status" value="1"/>
</dbReference>
<dbReference type="UniPathway" id="UPA00219"/>
<accession>A0A4R7NZT6</accession>
<proteinExistence type="inferred from homology"/>
<dbReference type="Proteomes" id="UP000295341">
    <property type="component" value="Unassembled WGS sequence"/>
</dbReference>
<feature type="domain" description="Mur ligase central" evidence="14">
    <location>
        <begin position="111"/>
        <end position="296"/>
    </location>
</feature>
<comment type="similarity">
    <text evidence="10">Belongs to the MurCDEF family. MurF subfamily.</text>
</comment>
<evidence type="ECO:0000259" key="13">
    <source>
        <dbReference type="Pfam" id="PF02875"/>
    </source>
</evidence>
<evidence type="ECO:0000256" key="1">
    <source>
        <dbReference type="ARBA" id="ARBA00022490"/>
    </source>
</evidence>